<organism evidence="1 2">
    <name type="scientific">Azomonas macrocytogenes</name>
    <name type="common">Azotobacter macrocytogenes</name>
    <dbReference type="NCBI Taxonomy" id="69962"/>
    <lineage>
        <taxon>Bacteria</taxon>
        <taxon>Pseudomonadati</taxon>
        <taxon>Pseudomonadota</taxon>
        <taxon>Gammaproteobacteria</taxon>
        <taxon>Pseudomonadales</taxon>
        <taxon>Pseudomonadaceae</taxon>
        <taxon>Azomonas</taxon>
    </lineage>
</organism>
<comment type="caution">
    <text evidence="1">The sequence shown here is derived from an EMBL/GenBank/DDBJ whole genome shotgun (WGS) entry which is preliminary data.</text>
</comment>
<gene>
    <name evidence="1" type="ORF">FHR87_003773</name>
</gene>
<reference evidence="1 2" key="1">
    <citation type="submission" date="2020-08" db="EMBL/GenBank/DDBJ databases">
        <title>Genomic Encyclopedia of Type Strains, Phase III (KMG-III): the genomes of soil and plant-associated and newly described type strains.</title>
        <authorList>
            <person name="Whitman W."/>
        </authorList>
    </citation>
    <scope>NUCLEOTIDE SEQUENCE [LARGE SCALE GENOMIC DNA]</scope>
    <source>
        <strain evidence="1 2">CECT 4462</strain>
    </source>
</reference>
<dbReference type="AlphaFoldDB" id="A0A839T754"/>
<dbReference type="Proteomes" id="UP000549250">
    <property type="component" value="Unassembled WGS sequence"/>
</dbReference>
<accession>A0A839T754</accession>
<sequence length="38" mass="4404">MGPQMTAEQILQHSMYQDNDEERSELKELIENLQALVA</sequence>
<evidence type="ECO:0000313" key="1">
    <source>
        <dbReference type="EMBL" id="MBB3105337.1"/>
    </source>
</evidence>
<dbReference type="EMBL" id="JACHXI010000035">
    <property type="protein sequence ID" value="MBB3105337.1"/>
    <property type="molecule type" value="Genomic_DNA"/>
</dbReference>
<name>A0A839T754_AZOMA</name>
<evidence type="ECO:0000313" key="2">
    <source>
        <dbReference type="Proteomes" id="UP000549250"/>
    </source>
</evidence>
<protein>
    <submittedName>
        <fullName evidence="1">Uncharacterized protein</fullName>
    </submittedName>
</protein>
<keyword evidence="2" id="KW-1185">Reference proteome</keyword>
<proteinExistence type="predicted"/>